<evidence type="ECO:0000313" key="3">
    <source>
        <dbReference type="Proteomes" id="UP000326170"/>
    </source>
</evidence>
<evidence type="ECO:0000313" key="2">
    <source>
        <dbReference type="EMBL" id="QFU83372.1"/>
    </source>
</evidence>
<keyword evidence="3" id="KW-1185">Reference proteome</keyword>
<sequence>MNGDSKWDRYLPQKAIIFLKAYTSTLLFKISPLISTIFWISSAIVNKFSKAIPHAGMAYLSLVTLALGSIILPSLWFYQQNRPFHIFLTWTPAEPEAVDRRLKHKELVRIRDAENGGANPCAIIHVYVDKKVGEYELKIDAKGPLKAKPSFAPAESKHEDGNKIVCQNVETHDFYFPLEIEEVTGHEGGELNRYVHITDERRNGRRLLELEIL</sequence>
<gene>
    <name evidence="2" type="ORF">GCU68_12900</name>
</gene>
<keyword evidence="1" id="KW-1133">Transmembrane helix</keyword>
<reference evidence="2 3" key="1">
    <citation type="journal article" date="2007" name="Int. J. Syst. Evol. Microbiol.">
        <title>Natronorubrum sulfidifaciens sp. nov., an extremely haloalkaliphilic archaeon isolated from Aiding salt lake in Xin-Jiang, China.</title>
        <authorList>
            <person name="Cui H.L."/>
            <person name="Tohty D."/>
            <person name="Liu H.C."/>
            <person name="Liu S.J."/>
            <person name="Oren A."/>
            <person name="Zhou P.J."/>
        </authorList>
    </citation>
    <scope>NUCLEOTIDE SEQUENCE [LARGE SCALE GENOMIC DNA]</scope>
    <source>
        <strain evidence="2 3">7-3</strain>
    </source>
</reference>
<proteinExistence type="predicted"/>
<organism evidence="2 3">
    <name type="scientific">Natronorubrum aibiense</name>
    <dbReference type="NCBI Taxonomy" id="348826"/>
    <lineage>
        <taxon>Archaea</taxon>
        <taxon>Methanobacteriati</taxon>
        <taxon>Methanobacteriota</taxon>
        <taxon>Stenosarchaea group</taxon>
        <taxon>Halobacteria</taxon>
        <taxon>Halobacteriales</taxon>
        <taxon>Natrialbaceae</taxon>
        <taxon>Natronorubrum</taxon>
    </lineage>
</organism>
<protein>
    <submittedName>
        <fullName evidence="2">Uncharacterized protein</fullName>
    </submittedName>
</protein>
<feature type="transmembrane region" description="Helical" evidence="1">
    <location>
        <begin position="57"/>
        <end position="78"/>
    </location>
</feature>
<accession>A0A5P9P5H6</accession>
<dbReference type="EMBL" id="CP045488">
    <property type="protein sequence ID" value="QFU83372.1"/>
    <property type="molecule type" value="Genomic_DNA"/>
</dbReference>
<dbReference type="AlphaFoldDB" id="A0A5P9P5H6"/>
<dbReference type="OrthoDB" id="376169at2157"/>
<dbReference type="KEGG" id="nas:GCU68_12900"/>
<evidence type="ECO:0000256" key="1">
    <source>
        <dbReference type="SAM" id="Phobius"/>
    </source>
</evidence>
<keyword evidence="1" id="KW-0472">Membrane</keyword>
<dbReference type="Proteomes" id="UP000326170">
    <property type="component" value="Chromosome"/>
</dbReference>
<keyword evidence="1" id="KW-0812">Transmembrane</keyword>
<feature type="transmembrane region" description="Helical" evidence="1">
    <location>
        <begin position="21"/>
        <end position="45"/>
    </location>
</feature>
<dbReference type="RefSeq" id="WP_152942217.1">
    <property type="nucleotide sequence ID" value="NZ_CP045488.1"/>
</dbReference>
<dbReference type="GeneID" id="42301956"/>
<name>A0A5P9P5H6_9EURY</name>